<reference evidence="14 15" key="1">
    <citation type="journal article" date="2020" name="bioRxiv">
        <title>Sequence and annotation of 42 cannabis genomes reveals extensive copy number variation in cannabinoid synthesis and pathogen resistance genes.</title>
        <authorList>
            <person name="Mckernan K.J."/>
            <person name="Helbert Y."/>
            <person name="Kane L.T."/>
            <person name="Ebling H."/>
            <person name="Zhang L."/>
            <person name="Liu B."/>
            <person name="Eaton Z."/>
            <person name="Mclaughlin S."/>
            <person name="Kingan S."/>
            <person name="Baybayan P."/>
            <person name="Concepcion G."/>
            <person name="Jordan M."/>
            <person name="Riva A."/>
            <person name="Barbazuk W."/>
            <person name="Harkins T."/>
        </authorList>
    </citation>
    <scope>NUCLEOTIDE SEQUENCE [LARGE SCALE GENOMIC DNA]</scope>
    <source>
        <strain evidence="15">cv. Jamaican Lion 4</strain>
        <tissue evidence="14">Leaf</tissue>
    </source>
</reference>
<evidence type="ECO:0000256" key="8">
    <source>
        <dbReference type="ARBA" id="ARBA00023004"/>
    </source>
</evidence>
<evidence type="ECO:0000256" key="12">
    <source>
        <dbReference type="RuleBase" id="RU000461"/>
    </source>
</evidence>
<evidence type="ECO:0000256" key="3">
    <source>
        <dbReference type="ARBA" id="ARBA00022617"/>
    </source>
</evidence>
<dbReference type="GO" id="GO:0005506">
    <property type="term" value="F:iron ion binding"/>
    <property type="evidence" value="ECO:0007669"/>
    <property type="project" value="InterPro"/>
</dbReference>
<evidence type="ECO:0000256" key="9">
    <source>
        <dbReference type="ARBA" id="ARBA00023033"/>
    </source>
</evidence>
<dbReference type="PANTHER" id="PTHR24282">
    <property type="entry name" value="CYTOCHROME P450 FAMILY MEMBER"/>
    <property type="match status" value="1"/>
</dbReference>
<comment type="similarity">
    <text evidence="2 12">Belongs to the cytochrome P450 family.</text>
</comment>
<protein>
    <recommendedName>
        <fullName evidence="16">Cytochrome P450</fullName>
    </recommendedName>
</protein>
<dbReference type="GO" id="GO:0016705">
    <property type="term" value="F:oxidoreductase activity, acting on paired donors, with incorporation or reduction of molecular oxygen"/>
    <property type="evidence" value="ECO:0007669"/>
    <property type="project" value="InterPro"/>
</dbReference>
<evidence type="ECO:0000256" key="10">
    <source>
        <dbReference type="ARBA" id="ARBA00023136"/>
    </source>
</evidence>
<keyword evidence="8 11" id="KW-0408">Iron</keyword>
<feature type="transmembrane region" description="Helical" evidence="13">
    <location>
        <begin position="6"/>
        <end position="27"/>
    </location>
</feature>
<keyword evidence="9 12" id="KW-0503">Monooxygenase</keyword>
<dbReference type="Pfam" id="PF00067">
    <property type="entry name" value="p450"/>
    <property type="match status" value="1"/>
</dbReference>
<dbReference type="Gene3D" id="1.10.630.10">
    <property type="entry name" value="Cytochrome P450"/>
    <property type="match status" value="1"/>
</dbReference>
<dbReference type="InterPro" id="IPR036396">
    <property type="entry name" value="Cyt_P450_sf"/>
</dbReference>
<evidence type="ECO:0000256" key="5">
    <source>
        <dbReference type="ARBA" id="ARBA00022723"/>
    </source>
</evidence>
<comment type="cofactor">
    <cofactor evidence="11">
        <name>heme</name>
        <dbReference type="ChEBI" id="CHEBI:30413"/>
    </cofactor>
</comment>
<dbReference type="PROSITE" id="PS00086">
    <property type="entry name" value="CYTOCHROME_P450"/>
    <property type="match status" value="1"/>
</dbReference>
<evidence type="ECO:0000256" key="13">
    <source>
        <dbReference type="SAM" id="Phobius"/>
    </source>
</evidence>
<dbReference type="InterPro" id="IPR050665">
    <property type="entry name" value="Cytochrome_P450_Monooxygen"/>
</dbReference>
<sequence length="515" mass="58709">MEGVGDFTTIVLIFLCVFLLLALIKIFHKLWWIPTRLQKFLSLQGVNGPPYKFIHGNTNEILTMVKEVKAKPIVELSHAIYPKLHPHIHYWANLYGKVYLQWYGSRALLVILEPDMIKEILINKDGAYIKPEAMPYVKKIIGDGLVMSEGEKWTKMRKLANFAFHGDSLKSMIPAMIASVETMLRKWNCDEGKEIEVFEEFRLLTAEVISRTAFGSSFHEGKGIFEMLARLTLLASRNMFKVRFPGISKILKTRDQIEAEKLEKTIHHSIVDLIKKREGIVTSKENDYGNDFLGLLVKANNDGSSSQRISVDDVVDECKTFYFAGQETTNSLLAWTILLLSIHTEWQDEARKEVFNIFGKQNPNSDGIAKLKTLSQIINESLRLYPPVLSLTRKIGKEVRLRHLNLQANTNVLISTLALHHDPELWGHDFHLFKPERFSEGVAKATKDNMAAFLPFGMGPRTCVGINFAIFEAKIVLTMILQRYSFTLSPTYVHSPVNIITNRPQYGVQVMLQSI</sequence>
<keyword evidence="4 13" id="KW-0812">Transmembrane</keyword>
<dbReference type="SUPFAM" id="SSF48264">
    <property type="entry name" value="Cytochrome P450"/>
    <property type="match status" value="1"/>
</dbReference>
<organism evidence="14 15">
    <name type="scientific">Cannabis sativa</name>
    <name type="common">Hemp</name>
    <name type="synonym">Marijuana</name>
    <dbReference type="NCBI Taxonomy" id="3483"/>
    <lineage>
        <taxon>Eukaryota</taxon>
        <taxon>Viridiplantae</taxon>
        <taxon>Streptophyta</taxon>
        <taxon>Embryophyta</taxon>
        <taxon>Tracheophyta</taxon>
        <taxon>Spermatophyta</taxon>
        <taxon>Magnoliopsida</taxon>
        <taxon>eudicotyledons</taxon>
        <taxon>Gunneridae</taxon>
        <taxon>Pentapetalae</taxon>
        <taxon>rosids</taxon>
        <taxon>fabids</taxon>
        <taxon>Rosales</taxon>
        <taxon>Cannabaceae</taxon>
        <taxon>Cannabis</taxon>
    </lineage>
</organism>
<keyword evidence="15" id="KW-1185">Reference proteome</keyword>
<name>A0A7J6I7B0_CANSA</name>
<evidence type="ECO:0000256" key="7">
    <source>
        <dbReference type="ARBA" id="ARBA00023002"/>
    </source>
</evidence>
<evidence type="ECO:0000256" key="1">
    <source>
        <dbReference type="ARBA" id="ARBA00004167"/>
    </source>
</evidence>
<dbReference type="InterPro" id="IPR002401">
    <property type="entry name" value="Cyt_P450_E_grp-I"/>
</dbReference>
<evidence type="ECO:0000313" key="14">
    <source>
        <dbReference type="EMBL" id="KAF4403447.1"/>
    </source>
</evidence>
<evidence type="ECO:0008006" key="16">
    <source>
        <dbReference type="Google" id="ProtNLM"/>
    </source>
</evidence>
<dbReference type="AlphaFoldDB" id="A0A7J6I7B0"/>
<evidence type="ECO:0000256" key="6">
    <source>
        <dbReference type="ARBA" id="ARBA00022989"/>
    </source>
</evidence>
<dbReference type="PRINTS" id="PR00385">
    <property type="entry name" value="P450"/>
</dbReference>
<keyword evidence="6 13" id="KW-1133">Transmembrane helix</keyword>
<feature type="binding site" description="axial binding residue" evidence="11">
    <location>
        <position position="463"/>
    </location>
    <ligand>
        <name>heme</name>
        <dbReference type="ChEBI" id="CHEBI:30413"/>
    </ligand>
    <ligandPart>
        <name>Fe</name>
        <dbReference type="ChEBI" id="CHEBI:18248"/>
    </ligandPart>
</feature>
<proteinExistence type="inferred from homology"/>
<dbReference type="EMBL" id="JAATIQ010000004">
    <property type="protein sequence ID" value="KAF4403447.1"/>
    <property type="molecule type" value="Genomic_DNA"/>
</dbReference>
<keyword evidence="10 13" id="KW-0472">Membrane</keyword>
<accession>A0A7J6I7B0</accession>
<evidence type="ECO:0000256" key="4">
    <source>
        <dbReference type="ARBA" id="ARBA00022692"/>
    </source>
</evidence>
<dbReference type="PRINTS" id="PR00463">
    <property type="entry name" value="EP450I"/>
</dbReference>
<dbReference type="InterPro" id="IPR017972">
    <property type="entry name" value="Cyt_P450_CS"/>
</dbReference>
<dbReference type="GO" id="GO:0016020">
    <property type="term" value="C:membrane"/>
    <property type="evidence" value="ECO:0007669"/>
    <property type="project" value="UniProtKB-SubCell"/>
</dbReference>
<dbReference type="Proteomes" id="UP000583929">
    <property type="component" value="Unassembled WGS sequence"/>
</dbReference>
<comment type="subcellular location">
    <subcellularLocation>
        <location evidence="1">Membrane</location>
        <topology evidence="1">Single-pass membrane protein</topology>
    </subcellularLocation>
</comment>
<evidence type="ECO:0000313" key="15">
    <source>
        <dbReference type="Proteomes" id="UP000583929"/>
    </source>
</evidence>
<keyword evidence="7 12" id="KW-0560">Oxidoreductase</keyword>
<comment type="caution">
    <text evidence="14">The sequence shown here is derived from an EMBL/GenBank/DDBJ whole genome shotgun (WGS) entry which is preliminary data.</text>
</comment>
<dbReference type="GO" id="GO:0020037">
    <property type="term" value="F:heme binding"/>
    <property type="evidence" value="ECO:0007669"/>
    <property type="project" value="InterPro"/>
</dbReference>
<keyword evidence="5 11" id="KW-0479">Metal-binding</keyword>
<dbReference type="GO" id="GO:0004497">
    <property type="term" value="F:monooxygenase activity"/>
    <property type="evidence" value="ECO:0007669"/>
    <property type="project" value="UniProtKB-KW"/>
</dbReference>
<evidence type="ECO:0000256" key="2">
    <source>
        <dbReference type="ARBA" id="ARBA00010617"/>
    </source>
</evidence>
<keyword evidence="3 11" id="KW-0349">Heme</keyword>
<evidence type="ECO:0000256" key="11">
    <source>
        <dbReference type="PIRSR" id="PIRSR602401-1"/>
    </source>
</evidence>
<dbReference type="PANTHER" id="PTHR24282:SF20">
    <property type="entry name" value="CYTOCHROME P450 CYP749A22-LIKE"/>
    <property type="match status" value="1"/>
</dbReference>
<gene>
    <name evidence="14" type="ORF">G4B88_008093</name>
</gene>
<dbReference type="InterPro" id="IPR001128">
    <property type="entry name" value="Cyt_P450"/>
</dbReference>